<organism evidence="2">
    <name type="scientific">Zea mays</name>
    <name type="common">Maize</name>
    <dbReference type="NCBI Taxonomy" id="4577"/>
    <lineage>
        <taxon>Eukaryota</taxon>
        <taxon>Viridiplantae</taxon>
        <taxon>Streptophyta</taxon>
        <taxon>Embryophyta</taxon>
        <taxon>Tracheophyta</taxon>
        <taxon>Spermatophyta</taxon>
        <taxon>Magnoliopsida</taxon>
        <taxon>Liliopsida</taxon>
        <taxon>Poales</taxon>
        <taxon>Poaceae</taxon>
        <taxon>PACMAD clade</taxon>
        <taxon>Panicoideae</taxon>
        <taxon>Andropogonodae</taxon>
        <taxon>Andropogoneae</taxon>
        <taxon>Tripsacinae</taxon>
        <taxon>Zea</taxon>
    </lineage>
</organism>
<dbReference type="PANTHER" id="PTHR11034">
    <property type="entry name" value="N-MYC DOWNSTREAM REGULATED"/>
    <property type="match status" value="1"/>
</dbReference>
<protein>
    <recommendedName>
        <fullName evidence="3">Pollen-specific protein SF21</fullName>
    </recommendedName>
</protein>
<sequence length="211" mass="23972">MHPFNESSKQYSNQYAFRPDQWHGVGGNLDGITTFTNIGIDIGQLLLNALNKQVRHGLSGFIIRIFCCNATLEREYVEAQLNLNQILCRLAEARKDLTENLKQLQCRTLIFVGENSQFHAEVVHMTAKLDRRYSALVEVQACGSVVTEKQPHAMLIPMEYFLMGYGLYRPRQINYSPRSPLNPFCISPELLSPESMGVKLKPIKTRANLKA</sequence>
<reference evidence="2" key="1">
    <citation type="submission" date="2015-12" db="EMBL/GenBank/DDBJ databases">
        <title>Update maize B73 reference genome by single molecule sequencing technologies.</title>
        <authorList>
            <consortium name="Maize Genome Sequencing Project"/>
            <person name="Ware D."/>
        </authorList>
    </citation>
    <scope>NUCLEOTIDE SEQUENCE</scope>
    <source>
        <tissue evidence="2">Seedling</tissue>
    </source>
</reference>
<dbReference type="SMR" id="A0A1D6PMZ6"/>
<name>A0A1D6PMZ6_MAIZE</name>
<dbReference type="InterPro" id="IPR029058">
    <property type="entry name" value="AB_hydrolase_fold"/>
</dbReference>
<dbReference type="SUPFAM" id="SSF53474">
    <property type="entry name" value="alpha/beta-Hydrolases"/>
    <property type="match status" value="1"/>
</dbReference>
<gene>
    <name evidence="2" type="ORF">ZEAMMB73_Zm00001d048596</name>
</gene>
<evidence type="ECO:0000313" key="2">
    <source>
        <dbReference type="EMBL" id="AQK48234.1"/>
    </source>
</evidence>
<dbReference type="InParanoid" id="A0A1D6PMZ6"/>
<dbReference type="Gene3D" id="3.40.50.1820">
    <property type="entry name" value="alpha/beta hydrolase"/>
    <property type="match status" value="1"/>
</dbReference>
<dbReference type="InterPro" id="IPR004142">
    <property type="entry name" value="NDRG"/>
</dbReference>
<accession>A0A1D6PMZ6</accession>
<proteinExistence type="inferred from homology"/>
<comment type="similarity">
    <text evidence="1">Belongs to the NDRG family.</text>
</comment>
<evidence type="ECO:0008006" key="3">
    <source>
        <dbReference type="Google" id="ProtNLM"/>
    </source>
</evidence>
<dbReference type="EMBL" id="CM000780">
    <property type="protein sequence ID" value="AQK48234.1"/>
    <property type="molecule type" value="Genomic_DNA"/>
</dbReference>
<dbReference type="AlphaFoldDB" id="A0A1D6PMZ6"/>
<dbReference type="Pfam" id="PF03096">
    <property type="entry name" value="Ndr"/>
    <property type="match status" value="1"/>
</dbReference>
<dbReference type="eggNOG" id="KOG2931">
    <property type="taxonomic scope" value="Eukaryota"/>
</dbReference>
<evidence type="ECO:0000256" key="1">
    <source>
        <dbReference type="ARBA" id="ARBA00005598"/>
    </source>
</evidence>
<dbReference type="PaxDb" id="4577-GRMZM2G161390_P01"/>